<keyword evidence="5" id="KW-1185">Reference proteome</keyword>
<accession>A0AAV9U2T8</accession>
<dbReference type="EMBL" id="JAVHNQ010000013">
    <property type="protein sequence ID" value="KAK6334111.1"/>
    <property type="molecule type" value="Genomic_DNA"/>
</dbReference>
<organism evidence="4 5">
    <name type="scientific">Orbilia brochopaga</name>
    <dbReference type="NCBI Taxonomy" id="3140254"/>
    <lineage>
        <taxon>Eukaryota</taxon>
        <taxon>Fungi</taxon>
        <taxon>Dikarya</taxon>
        <taxon>Ascomycota</taxon>
        <taxon>Pezizomycotina</taxon>
        <taxon>Orbiliomycetes</taxon>
        <taxon>Orbiliales</taxon>
        <taxon>Orbiliaceae</taxon>
        <taxon>Orbilia</taxon>
    </lineage>
</organism>
<dbReference type="InterPro" id="IPR002347">
    <property type="entry name" value="SDR_fam"/>
</dbReference>
<dbReference type="SUPFAM" id="SSF51735">
    <property type="entry name" value="NAD(P)-binding Rossmann-fold domains"/>
    <property type="match status" value="1"/>
</dbReference>
<dbReference type="Pfam" id="PF13561">
    <property type="entry name" value="adh_short_C2"/>
    <property type="match status" value="1"/>
</dbReference>
<evidence type="ECO:0000313" key="4">
    <source>
        <dbReference type="EMBL" id="KAK6334111.1"/>
    </source>
</evidence>
<dbReference type="PANTHER" id="PTHR43008:SF13">
    <property type="entry name" value="L-XYLULOSE REDUCTASE-RELATED"/>
    <property type="match status" value="1"/>
</dbReference>
<dbReference type="Proteomes" id="UP001375240">
    <property type="component" value="Unassembled WGS sequence"/>
</dbReference>
<dbReference type="Gene3D" id="3.40.50.720">
    <property type="entry name" value="NAD(P)-binding Rossmann-like Domain"/>
    <property type="match status" value="1"/>
</dbReference>
<gene>
    <name evidence="4" type="ORF">TWF696_002614</name>
</gene>
<dbReference type="GO" id="GO:0050664">
    <property type="term" value="F:oxidoreductase activity, acting on NAD(P)H, oxygen as acceptor"/>
    <property type="evidence" value="ECO:0007669"/>
    <property type="project" value="TreeGrafter"/>
</dbReference>
<comment type="caution">
    <text evidence="4">The sequence shown here is derived from an EMBL/GenBank/DDBJ whole genome shotgun (WGS) entry which is preliminary data.</text>
</comment>
<evidence type="ECO:0000256" key="2">
    <source>
        <dbReference type="ARBA" id="ARBA00022857"/>
    </source>
</evidence>
<dbReference type="AlphaFoldDB" id="A0AAV9U2T8"/>
<dbReference type="InterPro" id="IPR036291">
    <property type="entry name" value="NAD(P)-bd_dom_sf"/>
</dbReference>
<dbReference type="PRINTS" id="PR00081">
    <property type="entry name" value="GDHRDH"/>
</dbReference>
<evidence type="ECO:0000313" key="5">
    <source>
        <dbReference type="Proteomes" id="UP001375240"/>
    </source>
</evidence>
<keyword evidence="2" id="KW-0521">NADP</keyword>
<keyword evidence="3" id="KW-0560">Oxidoreductase</keyword>
<reference evidence="4 5" key="1">
    <citation type="submission" date="2019-10" db="EMBL/GenBank/DDBJ databases">
        <authorList>
            <person name="Palmer J.M."/>
        </authorList>
    </citation>
    <scope>NUCLEOTIDE SEQUENCE [LARGE SCALE GENOMIC DNA]</scope>
    <source>
        <strain evidence="4 5">TWF696</strain>
    </source>
</reference>
<comment type="similarity">
    <text evidence="1">Belongs to the short-chain dehydrogenases/reductases (SDR) family.</text>
</comment>
<sequence length="262" mass="28321">MASLENLLLPGQKDHLFLPNNTLPPTETNVISLLSLKGKTAIVTGGGAGIGYAIVEAFAEAGANVALWYMSNKEAVTKAAKISRTYGVTCKAYKVTITDEKSVAEAIDEVVSDLNGRLDIFVANAGIAWVNGRTVDMDMESFQNIFSINFMSAVFAAKAAGKHFERQKKEGTDINGVKLRNFHSGSFIVNSSISHARQLMPHASTPYNVTKAALTHFAKCLAVEWVQFARVNSVSPGYVSTEMLDNVPQVIRGPWKARTPLG</sequence>
<evidence type="ECO:0000256" key="3">
    <source>
        <dbReference type="ARBA" id="ARBA00023002"/>
    </source>
</evidence>
<proteinExistence type="inferred from homology"/>
<dbReference type="PROSITE" id="PS00061">
    <property type="entry name" value="ADH_SHORT"/>
    <property type="match status" value="1"/>
</dbReference>
<dbReference type="PANTHER" id="PTHR43008">
    <property type="entry name" value="BENZIL REDUCTASE"/>
    <property type="match status" value="1"/>
</dbReference>
<name>A0AAV9U2T8_9PEZI</name>
<evidence type="ECO:0000256" key="1">
    <source>
        <dbReference type="ARBA" id="ARBA00006484"/>
    </source>
</evidence>
<dbReference type="InterPro" id="IPR020904">
    <property type="entry name" value="Sc_DH/Rdtase_CS"/>
</dbReference>
<protein>
    <submittedName>
        <fullName evidence="4">Uncharacterized protein</fullName>
    </submittedName>
</protein>
<dbReference type="GO" id="GO:0016616">
    <property type="term" value="F:oxidoreductase activity, acting on the CH-OH group of donors, NAD or NADP as acceptor"/>
    <property type="evidence" value="ECO:0007669"/>
    <property type="project" value="UniProtKB-ARBA"/>
</dbReference>